<reference evidence="2 3" key="1">
    <citation type="journal article" date="2013" name="Int. J. Syst. Evol. Microbiol.">
        <title>Marinoscillum luteum sp. nov., isolated from marine sediment.</title>
        <authorList>
            <person name="Cha I.T."/>
            <person name="Park S.J."/>
            <person name="Kim S.J."/>
            <person name="Kim J.G."/>
            <person name="Jung M.Y."/>
            <person name="Shin K.S."/>
            <person name="Kwon K.K."/>
            <person name="Yang S.H."/>
            <person name="Seo Y.S."/>
            <person name="Rhee S.K."/>
        </authorList>
    </citation>
    <scope>NUCLEOTIDE SEQUENCE [LARGE SCALE GENOMIC DNA]</scope>
    <source>
        <strain evidence="2 3">KCTC 23939</strain>
    </source>
</reference>
<keyword evidence="3" id="KW-1185">Reference proteome</keyword>
<dbReference type="Pfam" id="PF00248">
    <property type="entry name" value="Aldo_ket_red"/>
    <property type="match status" value="1"/>
</dbReference>
<protein>
    <submittedName>
        <fullName evidence="2">Aldo/keto reductase</fullName>
    </submittedName>
</protein>
<dbReference type="EMBL" id="JBIPKE010000018">
    <property type="protein sequence ID" value="MFH6984591.1"/>
    <property type="molecule type" value="Genomic_DNA"/>
</dbReference>
<dbReference type="PANTHER" id="PTHR43312:SF1">
    <property type="entry name" value="NADP-DEPENDENT OXIDOREDUCTASE DOMAIN-CONTAINING PROTEIN"/>
    <property type="match status" value="1"/>
</dbReference>
<dbReference type="PANTHER" id="PTHR43312">
    <property type="entry name" value="D-THREO-ALDOSE 1-DEHYDROGENASE"/>
    <property type="match status" value="1"/>
</dbReference>
<dbReference type="InterPro" id="IPR036812">
    <property type="entry name" value="NAD(P)_OxRdtase_dom_sf"/>
</dbReference>
<evidence type="ECO:0000313" key="2">
    <source>
        <dbReference type="EMBL" id="MFH6984591.1"/>
    </source>
</evidence>
<accession>A0ABW7NBA6</accession>
<dbReference type="InterPro" id="IPR023210">
    <property type="entry name" value="NADP_OxRdtase_dom"/>
</dbReference>
<gene>
    <name evidence="2" type="ORF">ACHKAR_14145</name>
</gene>
<organism evidence="2 3">
    <name type="scientific">Marinoscillum luteum</name>
    <dbReference type="NCBI Taxonomy" id="861051"/>
    <lineage>
        <taxon>Bacteria</taxon>
        <taxon>Pseudomonadati</taxon>
        <taxon>Bacteroidota</taxon>
        <taxon>Cytophagia</taxon>
        <taxon>Cytophagales</taxon>
        <taxon>Reichenbachiellaceae</taxon>
        <taxon>Marinoscillum</taxon>
    </lineage>
</organism>
<comment type="caution">
    <text evidence="2">The sequence shown here is derived from an EMBL/GenBank/DDBJ whole genome shotgun (WGS) entry which is preliminary data.</text>
</comment>
<evidence type="ECO:0000259" key="1">
    <source>
        <dbReference type="Pfam" id="PF00248"/>
    </source>
</evidence>
<dbReference type="Proteomes" id="UP001610063">
    <property type="component" value="Unassembled WGS sequence"/>
</dbReference>
<proteinExistence type="predicted"/>
<dbReference type="CDD" id="cd19098">
    <property type="entry name" value="AKR_unchar"/>
    <property type="match status" value="1"/>
</dbReference>
<dbReference type="InterPro" id="IPR053135">
    <property type="entry name" value="AKR2_Oxidoreductase"/>
</dbReference>
<name>A0ABW7NBA6_9BACT</name>
<sequence length="325" mass="35844">MEYRMFGESGCSVSCTGLGLAALGRPGYINLGHHEDLGNEYDPSKMEAQTHAMLSLARAQGINYFDAAQSYGKAETFLSTWLMAHPREEVVVGSKWGYYYTADWSVQADKHEVKEHTLERLNLQWPESEQRLGTALKIYQIHSATLESGVLEKRAVLQRLEEIREMGYLIGLSLSGVQQSVVLEKALAVKVGEKPLFGSVQATYNCLEQSAGETLQKAFDRGLGVIIKEGLANGRLTSRNTGAYLKTLTDMAQSYQVTEDAVALAYVLSKPFVSVVLSGAAVPAHLISNVRGSEIKLSQQDIRVLDGLKVKPDHYWAERASLAWN</sequence>
<dbReference type="RefSeq" id="WP_395417982.1">
    <property type="nucleotide sequence ID" value="NZ_JBIPKE010000018.1"/>
</dbReference>
<evidence type="ECO:0000313" key="3">
    <source>
        <dbReference type="Proteomes" id="UP001610063"/>
    </source>
</evidence>
<dbReference type="SUPFAM" id="SSF51430">
    <property type="entry name" value="NAD(P)-linked oxidoreductase"/>
    <property type="match status" value="1"/>
</dbReference>
<dbReference type="Gene3D" id="3.20.20.100">
    <property type="entry name" value="NADP-dependent oxidoreductase domain"/>
    <property type="match status" value="1"/>
</dbReference>
<feature type="domain" description="NADP-dependent oxidoreductase" evidence="1">
    <location>
        <begin position="38"/>
        <end position="307"/>
    </location>
</feature>